<sequence length="82" mass="8541">MGRERGGRRGGGRTGEGGLGREEKREKGAERREERERLVAGDRPAGAGACGGGPEVGRRRPSSAAGRSPETEKTLGGKGNVR</sequence>
<gene>
    <name evidence="2" type="ORF">TIFTF001_017314</name>
</gene>
<accession>A0AA88A4R7</accession>
<dbReference type="AlphaFoldDB" id="A0AA88A4R7"/>
<name>A0AA88A4R7_FICCA</name>
<feature type="compositionally biased region" description="Basic and acidic residues" evidence="1">
    <location>
        <begin position="19"/>
        <end position="40"/>
    </location>
</feature>
<keyword evidence="3" id="KW-1185">Reference proteome</keyword>
<comment type="caution">
    <text evidence="2">The sequence shown here is derived from an EMBL/GenBank/DDBJ whole genome shotgun (WGS) entry which is preliminary data.</text>
</comment>
<protein>
    <submittedName>
        <fullName evidence="2">Uncharacterized protein</fullName>
    </submittedName>
</protein>
<evidence type="ECO:0000313" key="3">
    <source>
        <dbReference type="Proteomes" id="UP001187192"/>
    </source>
</evidence>
<organism evidence="2 3">
    <name type="scientific">Ficus carica</name>
    <name type="common">Common fig</name>
    <dbReference type="NCBI Taxonomy" id="3494"/>
    <lineage>
        <taxon>Eukaryota</taxon>
        <taxon>Viridiplantae</taxon>
        <taxon>Streptophyta</taxon>
        <taxon>Embryophyta</taxon>
        <taxon>Tracheophyta</taxon>
        <taxon>Spermatophyta</taxon>
        <taxon>Magnoliopsida</taxon>
        <taxon>eudicotyledons</taxon>
        <taxon>Gunneridae</taxon>
        <taxon>Pentapetalae</taxon>
        <taxon>rosids</taxon>
        <taxon>fabids</taxon>
        <taxon>Rosales</taxon>
        <taxon>Moraceae</taxon>
        <taxon>Ficeae</taxon>
        <taxon>Ficus</taxon>
    </lineage>
</organism>
<proteinExistence type="predicted"/>
<evidence type="ECO:0000313" key="2">
    <source>
        <dbReference type="EMBL" id="GMN48138.1"/>
    </source>
</evidence>
<feature type="region of interest" description="Disordered" evidence="1">
    <location>
        <begin position="1"/>
        <end position="82"/>
    </location>
</feature>
<evidence type="ECO:0000256" key="1">
    <source>
        <dbReference type="SAM" id="MobiDB-lite"/>
    </source>
</evidence>
<dbReference type="Proteomes" id="UP001187192">
    <property type="component" value="Unassembled WGS sequence"/>
</dbReference>
<reference evidence="2" key="1">
    <citation type="submission" date="2023-07" db="EMBL/GenBank/DDBJ databases">
        <title>draft genome sequence of fig (Ficus carica).</title>
        <authorList>
            <person name="Takahashi T."/>
            <person name="Nishimura K."/>
        </authorList>
    </citation>
    <scope>NUCLEOTIDE SEQUENCE</scope>
</reference>
<dbReference type="EMBL" id="BTGU01000027">
    <property type="protein sequence ID" value="GMN48138.1"/>
    <property type="molecule type" value="Genomic_DNA"/>
</dbReference>